<dbReference type="FunFam" id="3.30.365.10:FF:000001">
    <property type="entry name" value="Xanthine dehydrogenase oxidase"/>
    <property type="match status" value="1"/>
</dbReference>
<protein>
    <submittedName>
        <fullName evidence="9">Uncharacterized protein</fullName>
    </submittedName>
</protein>
<feature type="domain" description="Aldehyde oxidase/xanthine dehydrogenase second molybdopterin binding" evidence="8">
    <location>
        <begin position="250"/>
        <end position="503"/>
    </location>
</feature>
<dbReference type="AlphaFoldDB" id="A0A1B6JA43"/>
<name>A0A1B6JA43_9HEMI</name>
<evidence type="ECO:0000259" key="8">
    <source>
        <dbReference type="Pfam" id="PF20256"/>
    </source>
</evidence>
<evidence type="ECO:0000256" key="5">
    <source>
        <dbReference type="ARBA" id="ARBA00023014"/>
    </source>
</evidence>
<dbReference type="SUPFAM" id="SSF56003">
    <property type="entry name" value="Molybdenum cofactor-binding domain"/>
    <property type="match status" value="1"/>
</dbReference>
<evidence type="ECO:0000259" key="7">
    <source>
        <dbReference type="Pfam" id="PF02738"/>
    </source>
</evidence>
<keyword evidence="4" id="KW-0001">2Fe-2S</keyword>
<evidence type="ECO:0000256" key="2">
    <source>
        <dbReference type="ARBA" id="ARBA00006849"/>
    </source>
</evidence>
<dbReference type="FunFam" id="3.30.365.10:FF:000008">
    <property type="entry name" value="Aldehyde oxidase1"/>
    <property type="match status" value="1"/>
</dbReference>
<evidence type="ECO:0000256" key="4">
    <source>
        <dbReference type="ARBA" id="ARBA00022714"/>
    </source>
</evidence>
<dbReference type="Gene3D" id="3.30.365.10">
    <property type="entry name" value="Aldehyde oxidase/xanthine dehydrogenase, molybdopterin binding domain"/>
    <property type="match status" value="4"/>
</dbReference>
<dbReference type="GO" id="GO:0005506">
    <property type="term" value="F:iron ion binding"/>
    <property type="evidence" value="ECO:0007669"/>
    <property type="project" value="InterPro"/>
</dbReference>
<evidence type="ECO:0000256" key="6">
    <source>
        <dbReference type="ARBA" id="ARBA00034078"/>
    </source>
</evidence>
<feature type="non-terminal residue" evidence="9">
    <location>
        <position position="1"/>
    </location>
</feature>
<evidence type="ECO:0000256" key="3">
    <source>
        <dbReference type="ARBA" id="ARBA00022505"/>
    </source>
</evidence>
<keyword evidence="5" id="KW-0411">Iron-sulfur</keyword>
<accession>A0A1B6JA43</accession>
<organism evidence="9">
    <name type="scientific">Homalodisca liturata</name>
    <dbReference type="NCBI Taxonomy" id="320908"/>
    <lineage>
        <taxon>Eukaryota</taxon>
        <taxon>Metazoa</taxon>
        <taxon>Ecdysozoa</taxon>
        <taxon>Arthropoda</taxon>
        <taxon>Hexapoda</taxon>
        <taxon>Insecta</taxon>
        <taxon>Pterygota</taxon>
        <taxon>Neoptera</taxon>
        <taxon>Paraneoptera</taxon>
        <taxon>Hemiptera</taxon>
        <taxon>Auchenorrhyncha</taxon>
        <taxon>Membracoidea</taxon>
        <taxon>Cicadellidae</taxon>
        <taxon>Cicadellinae</taxon>
        <taxon>Proconiini</taxon>
        <taxon>Homalodisca</taxon>
    </lineage>
</organism>
<dbReference type="InterPro" id="IPR016208">
    <property type="entry name" value="Ald_Oxase/xanthine_DH-like"/>
</dbReference>
<evidence type="ECO:0000313" key="9">
    <source>
        <dbReference type="EMBL" id="JAS96046.1"/>
    </source>
</evidence>
<gene>
    <name evidence="9" type="ORF">g.23736</name>
</gene>
<dbReference type="GO" id="GO:0051537">
    <property type="term" value="F:2 iron, 2 sulfur cluster binding"/>
    <property type="evidence" value="ECO:0007669"/>
    <property type="project" value="UniProtKB-KW"/>
</dbReference>
<feature type="domain" description="Aldehyde oxidase/xanthine dehydrogenase first molybdopterin binding" evidence="7">
    <location>
        <begin position="22"/>
        <end position="237"/>
    </location>
</feature>
<dbReference type="InterPro" id="IPR046867">
    <property type="entry name" value="AldOxase/xan_DH_MoCoBD2"/>
</dbReference>
<dbReference type="Pfam" id="PF02738">
    <property type="entry name" value="MoCoBD_1"/>
    <property type="match status" value="1"/>
</dbReference>
<sequence length="583" mass="65173">ETSRMFLRATRPSIVPIPVVSKVIKGEFKMDTQYHFMMETLACVTIPTEDGLDVYCTTQWQQVVQETIALVLNIPENNINMKLRRLGGSFGGKLTRGNIVGGACSLAAYLLQRPVRMVVKLETMMEAIGKRYPCYFDYEAGVNEEGEIQYLNTNIYEDNGSALTDPVTLILLVPSFANVYDQRAWGTKIYEVLTDKPCNIWARAPGTLEGVTMAEHIMEHIAHELDKDPLSVRMQNLNRAYPTQALIENIKEKSEYDKRKAAVEEFNKCNVWKKRGISLVPMRFPLEIASNYHATVSVYRNDGTVVVTHGGVETGQGINTKAAQVCASAFGILLKNVIVKPTDILTSPNNGFTGGSYTSESVCYAVEECCRKINNRLEPIRSELIEPTWPVLIQAAYQAQINLSASCMYSPIQDAKAYTIFGATVLEVELDILTGEHKCIRVDILEDTGRSMNQFVDIGQVEGAFIMGLGYWTSEELIYCPSTGRMLTNRTLKYEIPGAKDIPTDFRVYLLKNSDNPLGILRTKAVGEPPLCMSNSVMFALRQALRSARRDMGLPDCWLEIDAPFTGEKLFLFSDIDSGKYLL</sequence>
<keyword evidence="4" id="KW-0408">Iron</keyword>
<evidence type="ECO:0000256" key="1">
    <source>
        <dbReference type="ARBA" id="ARBA00001924"/>
    </source>
</evidence>
<comment type="cofactor">
    <cofactor evidence="1">
        <name>Mo-molybdopterin</name>
        <dbReference type="ChEBI" id="CHEBI:71302"/>
    </cofactor>
</comment>
<dbReference type="GO" id="GO:0016491">
    <property type="term" value="F:oxidoreductase activity"/>
    <property type="evidence" value="ECO:0007669"/>
    <property type="project" value="InterPro"/>
</dbReference>
<dbReference type="Pfam" id="PF20256">
    <property type="entry name" value="MoCoBD_2"/>
    <property type="match status" value="1"/>
</dbReference>
<keyword evidence="4" id="KW-0479">Metal-binding</keyword>
<dbReference type="InterPro" id="IPR008274">
    <property type="entry name" value="AldOxase/xan_DH_MoCoBD1"/>
</dbReference>
<dbReference type="InterPro" id="IPR037165">
    <property type="entry name" value="AldOxase/xan_DH_Mopterin-bd_sf"/>
</dbReference>
<comment type="similarity">
    <text evidence="2">Belongs to the xanthine dehydrogenase family.</text>
</comment>
<keyword evidence="3" id="KW-0500">Molybdenum</keyword>
<dbReference type="PANTHER" id="PTHR11908:SF132">
    <property type="entry name" value="ALDEHYDE OXIDASE 1-RELATED"/>
    <property type="match status" value="1"/>
</dbReference>
<comment type="cofactor">
    <cofactor evidence="6">
        <name>[2Fe-2S] cluster</name>
        <dbReference type="ChEBI" id="CHEBI:190135"/>
    </cofactor>
</comment>
<proteinExistence type="inferred from homology"/>
<reference evidence="9" key="1">
    <citation type="submission" date="2015-11" db="EMBL/GenBank/DDBJ databases">
        <title>De novo transcriptome assembly of four potential Pierce s Disease insect vectors from Arizona vineyards.</title>
        <authorList>
            <person name="Tassone E.E."/>
        </authorList>
    </citation>
    <scope>NUCLEOTIDE SEQUENCE</scope>
</reference>
<dbReference type="PANTHER" id="PTHR11908">
    <property type="entry name" value="XANTHINE DEHYDROGENASE"/>
    <property type="match status" value="1"/>
</dbReference>
<dbReference type="EMBL" id="GECU01011660">
    <property type="protein sequence ID" value="JAS96046.1"/>
    <property type="molecule type" value="Transcribed_RNA"/>
</dbReference>